<name>A0ABP7NDG9_9MICO</name>
<dbReference type="Proteomes" id="UP001501591">
    <property type="component" value="Unassembled WGS sequence"/>
</dbReference>
<reference evidence="2" key="1">
    <citation type="journal article" date="2019" name="Int. J. Syst. Evol. Microbiol.">
        <title>The Global Catalogue of Microorganisms (GCM) 10K type strain sequencing project: providing services to taxonomists for standard genome sequencing and annotation.</title>
        <authorList>
            <consortium name="The Broad Institute Genomics Platform"/>
            <consortium name="The Broad Institute Genome Sequencing Center for Infectious Disease"/>
            <person name="Wu L."/>
            <person name="Ma J."/>
        </authorList>
    </citation>
    <scope>NUCLEOTIDE SEQUENCE [LARGE SCALE GENOMIC DNA]</scope>
    <source>
        <strain evidence="2">JCM 17024</strain>
    </source>
</reference>
<keyword evidence="2" id="KW-1185">Reference proteome</keyword>
<keyword evidence="1" id="KW-0808">Transferase</keyword>
<sequence>MSQAPSPYARLMDTILTDPPVPLPSRLAVGELARASVSAVSSAIASLSPGLGRPLPLDADQVAAAYGSERHLRLDGAGISGFAPLSGFWPTADGWVRTHGNYPHHATALCEALGLPASAARDDVSDALRAREAAPAASAVREAGGVCVLVSREDPAADAALRRHPLTEVSPLADSRPRRIPGAEESAPLAGVRVLDLTRVIAGPVATRTLAFAGADVLRLDPPQRPEIPWQHLDTGHGKRSALLDIAADRPRFDALLADADVVVLGYRPDGLRRLGLEPRTLAAVHPQLIVAQLSAWHGAYSPRGFDSIVQADCGISWIESSDGRTPGALPAQALDHSAGYLLAAGIMTALRRRGEAGGSWYVRTSLRRVAAELLGMRRTPTAAPMPAAAARTQEFDVAGTRVTTVAPAVRWQGGPEMFRAPRPWGGDAAEWW</sequence>
<dbReference type="Gene3D" id="3.40.50.10540">
    <property type="entry name" value="Crotonobetainyl-coa:carnitine coa-transferase, domain 1"/>
    <property type="match status" value="1"/>
</dbReference>
<evidence type="ECO:0000313" key="1">
    <source>
        <dbReference type="EMBL" id="GAA3943951.1"/>
    </source>
</evidence>
<dbReference type="InterPro" id="IPR050509">
    <property type="entry name" value="CoA-transferase_III"/>
</dbReference>
<dbReference type="SUPFAM" id="SSF89796">
    <property type="entry name" value="CoA-transferase family III (CaiB/BaiF)"/>
    <property type="match status" value="2"/>
</dbReference>
<proteinExistence type="predicted"/>
<organism evidence="1 2">
    <name type="scientific">Microbacterium soli</name>
    <dbReference type="NCBI Taxonomy" id="446075"/>
    <lineage>
        <taxon>Bacteria</taxon>
        <taxon>Bacillati</taxon>
        <taxon>Actinomycetota</taxon>
        <taxon>Actinomycetes</taxon>
        <taxon>Micrococcales</taxon>
        <taxon>Microbacteriaceae</taxon>
        <taxon>Microbacterium</taxon>
    </lineage>
</organism>
<dbReference type="GO" id="GO:0016740">
    <property type="term" value="F:transferase activity"/>
    <property type="evidence" value="ECO:0007669"/>
    <property type="project" value="UniProtKB-KW"/>
</dbReference>
<dbReference type="Pfam" id="PF02515">
    <property type="entry name" value="CoA_transf_3"/>
    <property type="match status" value="1"/>
</dbReference>
<dbReference type="PANTHER" id="PTHR48228">
    <property type="entry name" value="SUCCINYL-COA--D-CITRAMALATE COA-TRANSFERASE"/>
    <property type="match status" value="1"/>
</dbReference>
<gene>
    <name evidence="1" type="ORF">GCM10022383_22310</name>
</gene>
<dbReference type="EMBL" id="BAABCP010000001">
    <property type="protein sequence ID" value="GAA3943951.1"/>
    <property type="molecule type" value="Genomic_DNA"/>
</dbReference>
<dbReference type="InterPro" id="IPR023606">
    <property type="entry name" value="CoA-Trfase_III_dom_1_sf"/>
</dbReference>
<comment type="caution">
    <text evidence="1">The sequence shown here is derived from an EMBL/GenBank/DDBJ whole genome shotgun (WGS) entry which is preliminary data.</text>
</comment>
<accession>A0ABP7NDG9</accession>
<dbReference type="InterPro" id="IPR003673">
    <property type="entry name" value="CoA-Trfase_fam_III"/>
</dbReference>
<evidence type="ECO:0000313" key="2">
    <source>
        <dbReference type="Proteomes" id="UP001501591"/>
    </source>
</evidence>
<dbReference type="PANTHER" id="PTHR48228:SF4">
    <property type="entry name" value="BLR3030 PROTEIN"/>
    <property type="match status" value="1"/>
</dbReference>
<protein>
    <submittedName>
        <fullName evidence="1">CoA transferase</fullName>
    </submittedName>
</protein>